<dbReference type="EnsemblMetazoa" id="GPAI002350-RA">
    <property type="protein sequence ID" value="GPAI002350-PA"/>
    <property type="gene ID" value="GPAI002350"/>
</dbReference>
<evidence type="ECO:0000256" key="1">
    <source>
        <dbReference type="SAM" id="MobiDB-lite"/>
    </source>
</evidence>
<dbReference type="Proteomes" id="UP000092445">
    <property type="component" value="Unassembled WGS sequence"/>
</dbReference>
<dbReference type="AlphaFoldDB" id="A0A1A9Z344"/>
<reference evidence="2" key="2">
    <citation type="submission" date="2020-05" db="UniProtKB">
        <authorList>
            <consortium name="EnsemblMetazoa"/>
        </authorList>
    </citation>
    <scope>IDENTIFICATION</scope>
    <source>
        <strain evidence="2">IAEA</strain>
    </source>
</reference>
<name>A0A1A9Z344_GLOPL</name>
<sequence>MSEWLFKSISQAKVKDSYLKYFYDFLYLTSYKRVAWPPVSEERIVREFTPQPQPQYQTVPTNNQHEQQQQLQQQQQQPHHQQQSYPGAAVPSIQLY</sequence>
<feature type="region of interest" description="Disordered" evidence="1">
    <location>
        <begin position="51"/>
        <end position="96"/>
    </location>
</feature>
<evidence type="ECO:0000313" key="2">
    <source>
        <dbReference type="EnsemblMetazoa" id="GPAI002350-PA"/>
    </source>
</evidence>
<keyword evidence="3" id="KW-1185">Reference proteome</keyword>
<proteinExistence type="predicted"/>
<accession>A0A1A9Z344</accession>
<reference evidence="3" key="1">
    <citation type="submission" date="2014-03" db="EMBL/GenBank/DDBJ databases">
        <authorList>
            <person name="Aksoy S."/>
            <person name="Warren W."/>
            <person name="Wilson R.K."/>
        </authorList>
    </citation>
    <scope>NUCLEOTIDE SEQUENCE [LARGE SCALE GENOMIC DNA]</scope>
    <source>
        <strain evidence="3">IAEA</strain>
    </source>
</reference>
<organism evidence="2 3">
    <name type="scientific">Glossina pallidipes</name>
    <name type="common">Tsetse fly</name>
    <dbReference type="NCBI Taxonomy" id="7398"/>
    <lineage>
        <taxon>Eukaryota</taxon>
        <taxon>Metazoa</taxon>
        <taxon>Ecdysozoa</taxon>
        <taxon>Arthropoda</taxon>
        <taxon>Hexapoda</taxon>
        <taxon>Insecta</taxon>
        <taxon>Pterygota</taxon>
        <taxon>Neoptera</taxon>
        <taxon>Endopterygota</taxon>
        <taxon>Diptera</taxon>
        <taxon>Brachycera</taxon>
        <taxon>Muscomorpha</taxon>
        <taxon>Hippoboscoidea</taxon>
        <taxon>Glossinidae</taxon>
        <taxon>Glossina</taxon>
    </lineage>
</organism>
<feature type="compositionally biased region" description="Low complexity" evidence="1">
    <location>
        <begin position="54"/>
        <end position="83"/>
    </location>
</feature>
<protein>
    <submittedName>
        <fullName evidence="2">Uncharacterized protein</fullName>
    </submittedName>
</protein>
<dbReference type="VEuPathDB" id="VectorBase:GPAI002350"/>
<evidence type="ECO:0000313" key="3">
    <source>
        <dbReference type="Proteomes" id="UP000092445"/>
    </source>
</evidence>